<dbReference type="OrthoDB" id="9808779at2"/>
<dbReference type="GO" id="GO:0004034">
    <property type="term" value="F:aldose 1-epimerase activity"/>
    <property type="evidence" value="ECO:0007669"/>
    <property type="project" value="TreeGrafter"/>
</dbReference>
<gene>
    <name evidence="4" type="ORF">EAX61_12135</name>
</gene>
<sequence>MFAIKKRFLGTFTEVFLEDINTGVCVSCIPDHGAQLNHLNLLKNGKSHALLWSAHTAHEFTEQSIPYFSGSHLFPFPNRIDGGRYSFNGDKLKLNCNETSNYNALHGLIFNKPFELQKTETDSAFAKAEFSYSTNTRHPGFPFLYTIAITYTIFKNKLLVETRVRNNDDKKFLFGLGSHPYINTGTSINKLLVQHPGTSSLELNNRMIPTGNTTPDLRFLKAYTLGTTTLDHCFVLSPNHKMAVTRIIDPIKNLNIEIRQENSEGRYNFLQLYTSPDRNSIAVEPMTCAPDAFNNDKGILFLEPEDTYTSYFEIALT</sequence>
<evidence type="ECO:0000313" key="5">
    <source>
        <dbReference type="Proteomes" id="UP000281985"/>
    </source>
</evidence>
<dbReference type="InterPro" id="IPR008183">
    <property type="entry name" value="Aldose_1/G6P_1-epimerase"/>
</dbReference>
<keyword evidence="3" id="KW-0106">Calcium</keyword>
<name>A0A3M0G5P6_9FLAO</name>
<keyword evidence="5" id="KW-1185">Reference proteome</keyword>
<evidence type="ECO:0000256" key="3">
    <source>
        <dbReference type="ARBA" id="ARBA00022837"/>
    </source>
</evidence>
<dbReference type="CDD" id="cd01081">
    <property type="entry name" value="Aldose_epim"/>
    <property type="match status" value="1"/>
</dbReference>
<dbReference type="AlphaFoldDB" id="A0A3M0G5P6"/>
<proteinExistence type="predicted"/>
<dbReference type="GO" id="GO:0006006">
    <property type="term" value="P:glucose metabolic process"/>
    <property type="evidence" value="ECO:0007669"/>
    <property type="project" value="TreeGrafter"/>
</dbReference>
<organism evidence="4 5">
    <name type="scientific">Dokdonia sinensis</name>
    <dbReference type="NCBI Taxonomy" id="2479847"/>
    <lineage>
        <taxon>Bacteria</taxon>
        <taxon>Pseudomonadati</taxon>
        <taxon>Bacteroidota</taxon>
        <taxon>Flavobacteriia</taxon>
        <taxon>Flavobacteriales</taxon>
        <taxon>Flavobacteriaceae</taxon>
        <taxon>Dokdonia</taxon>
    </lineage>
</organism>
<dbReference type="GO" id="GO:0030246">
    <property type="term" value="F:carbohydrate binding"/>
    <property type="evidence" value="ECO:0007669"/>
    <property type="project" value="InterPro"/>
</dbReference>
<evidence type="ECO:0000313" key="4">
    <source>
        <dbReference type="EMBL" id="RMB57113.1"/>
    </source>
</evidence>
<protein>
    <submittedName>
        <fullName evidence="4">Aldose 1-epimerase</fullName>
    </submittedName>
</protein>
<dbReference type="RefSeq" id="WP_121917969.1">
    <property type="nucleotide sequence ID" value="NZ_REFV01000012.1"/>
</dbReference>
<reference evidence="4 5" key="1">
    <citation type="submission" date="2018-10" db="EMBL/GenBank/DDBJ databases">
        <title>Dokdonia luteus sp. nov., isolated from sea water.</title>
        <authorList>
            <person name="Zhou L.Y."/>
            <person name="Du Z.J."/>
        </authorList>
    </citation>
    <scope>NUCLEOTIDE SEQUENCE [LARGE SCALE GENOMIC DNA]</scope>
    <source>
        <strain evidence="4 5">SH27</strain>
    </source>
</reference>
<dbReference type="Pfam" id="PF01263">
    <property type="entry name" value="Aldose_epim"/>
    <property type="match status" value="1"/>
</dbReference>
<dbReference type="PANTHER" id="PTHR10091:SF0">
    <property type="entry name" value="GALACTOSE MUTAROTASE"/>
    <property type="match status" value="1"/>
</dbReference>
<accession>A0A3M0G5P6</accession>
<dbReference type="GO" id="GO:0033499">
    <property type="term" value="P:galactose catabolic process via UDP-galactose, Leloir pathway"/>
    <property type="evidence" value="ECO:0007669"/>
    <property type="project" value="TreeGrafter"/>
</dbReference>
<dbReference type="InterPro" id="IPR014718">
    <property type="entry name" value="GH-type_carb-bd"/>
</dbReference>
<comment type="caution">
    <text evidence="4">The sequence shown here is derived from an EMBL/GenBank/DDBJ whole genome shotgun (WGS) entry which is preliminary data.</text>
</comment>
<dbReference type="PANTHER" id="PTHR10091">
    <property type="entry name" value="ALDOSE-1-EPIMERASE"/>
    <property type="match status" value="1"/>
</dbReference>
<dbReference type="SUPFAM" id="SSF74650">
    <property type="entry name" value="Galactose mutarotase-like"/>
    <property type="match status" value="1"/>
</dbReference>
<dbReference type="EMBL" id="REFV01000012">
    <property type="protein sequence ID" value="RMB57113.1"/>
    <property type="molecule type" value="Genomic_DNA"/>
</dbReference>
<dbReference type="InterPro" id="IPR011013">
    <property type="entry name" value="Gal_mutarotase_sf_dom"/>
</dbReference>
<evidence type="ECO:0000256" key="1">
    <source>
        <dbReference type="ARBA" id="ARBA00001913"/>
    </source>
</evidence>
<evidence type="ECO:0000256" key="2">
    <source>
        <dbReference type="ARBA" id="ARBA00011245"/>
    </source>
</evidence>
<comment type="subunit">
    <text evidence="2">Monomer.</text>
</comment>
<dbReference type="Proteomes" id="UP000281985">
    <property type="component" value="Unassembled WGS sequence"/>
</dbReference>
<dbReference type="Gene3D" id="2.70.98.10">
    <property type="match status" value="1"/>
</dbReference>
<comment type="cofactor">
    <cofactor evidence="1">
        <name>Ca(2+)</name>
        <dbReference type="ChEBI" id="CHEBI:29108"/>
    </cofactor>
</comment>